<evidence type="ECO:0000313" key="3">
    <source>
        <dbReference type="Proteomes" id="UP000516437"/>
    </source>
</evidence>
<dbReference type="InterPro" id="IPR000916">
    <property type="entry name" value="Bet_v_I/MLP"/>
</dbReference>
<dbReference type="Proteomes" id="UP000516437">
    <property type="component" value="Chromosome 8"/>
</dbReference>
<feature type="domain" description="Bet v I/Major latex protein" evidence="1">
    <location>
        <begin position="1"/>
        <end position="87"/>
    </location>
</feature>
<comment type="caution">
    <text evidence="2">The sequence shown here is derived from an EMBL/GenBank/DDBJ whole genome shotgun (WGS) entry which is preliminary data.</text>
</comment>
<dbReference type="SMART" id="SM01037">
    <property type="entry name" value="Bet_v_1"/>
    <property type="match status" value="1"/>
</dbReference>
<dbReference type="InterPro" id="IPR023393">
    <property type="entry name" value="START-like_dom_sf"/>
</dbReference>
<accession>A0A6A1UQ28</accession>
<dbReference type="Gene3D" id="3.30.530.20">
    <property type="match status" value="1"/>
</dbReference>
<name>A0A6A1UQ28_9ROSI</name>
<dbReference type="OrthoDB" id="1858121at2759"/>
<gene>
    <name evidence="2" type="ORF">CJ030_MR8G010741</name>
</gene>
<dbReference type="AlphaFoldDB" id="A0A6A1UQ28"/>
<dbReference type="SUPFAM" id="SSF55961">
    <property type="entry name" value="Bet v1-like"/>
    <property type="match status" value="1"/>
</dbReference>
<dbReference type="InterPro" id="IPR051761">
    <property type="entry name" value="MLP-like_ligand-binding"/>
</dbReference>
<organism evidence="2 3">
    <name type="scientific">Morella rubra</name>
    <name type="common">Chinese bayberry</name>
    <dbReference type="NCBI Taxonomy" id="262757"/>
    <lineage>
        <taxon>Eukaryota</taxon>
        <taxon>Viridiplantae</taxon>
        <taxon>Streptophyta</taxon>
        <taxon>Embryophyta</taxon>
        <taxon>Tracheophyta</taxon>
        <taxon>Spermatophyta</taxon>
        <taxon>Magnoliopsida</taxon>
        <taxon>eudicotyledons</taxon>
        <taxon>Gunneridae</taxon>
        <taxon>Pentapetalae</taxon>
        <taxon>rosids</taxon>
        <taxon>fabids</taxon>
        <taxon>Fagales</taxon>
        <taxon>Myricaceae</taxon>
        <taxon>Morella</taxon>
    </lineage>
</organism>
<keyword evidence="3" id="KW-1185">Reference proteome</keyword>
<dbReference type="Pfam" id="PF00407">
    <property type="entry name" value="Bet_v_1"/>
    <property type="match status" value="1"/>
</dbReference>
<proteinExistence type="predicted"/>
<dbReference type="EMBL" id="RXIC02000026">
    <property type="protein sequence ID" value="KAB1202343.1"/>
    <property type="molecule type" value="Genomic_DNA"/>
</dbReference>
<evidence type="ECO:0000313" key="2">
    <source>
        <dbReference type="EMBL" id="KAB1202343.1"/>
    </source>
</evidence>
<dbReference type="GO" id="GO:0006952">
    <property type="term" value="P:defense response"/>
    <property type="evidence" value="ECO:0007669"/>
    <property type="project" value="InterPro"/>
</dbReference>
<protein>
    <submittedName>
        <fullName evidence="2">Kirola</fullName>
    </submittedName>
</protein>
<sequence length="87" mass="9988">MGKSLLSKELFEVLDDKNLSVTYKVIGGSILEVYKTFKFIVQMIPKVEGCFVIWTLEYERLSVDVPDPKPMMQFALDLTRDIEANLV</sequence>
<dbReference type="PANTHER" id="PTHR31907">
    <property type="entry name" value="MLP-LIKE PROTEIN 423"/>
    <property type="match status" value="1"/>
</dbReference>
<reference evidence="2 3" key="1">
    <citation type="journal article" date="2019" name="Plant Biotechnol. J.">
        <title>The red bayberry genome and genetic basis of sex determination.</title>
        <authorList>
            <person name="Jia H.M."/>
            <person name="Jia H.J."/>
            <person name="Cai Q.L."/>
            <person name="Wang Y."/>
            <person name="Zhao H.B."/>
            <person name="Yang W.F."/>
            <person name="Wang G.Y."/>
            <person name="Li Y.H."/>
            <person name="Zhan D.L."/>
            <person name="Shen Y.T."/>
            <person name="Niu Q.F."/>
            <person name="Chang L."/>
            <person name="Qiu J."/>
            <person name="Zhao L."/>
            <person name="Xie H.B."/>
            <person name="Fu W.Y."/>
            <person name="Jin J."/>
            <person name="Li X.W."/>
            <person name="Jiao Y."/>
            <person name="Zhou C.C."/>
            <person name="Tu T."/>
            <person name="Chai C.Y."/>
            <person name="Gao J.L."/>
            <person name="Fan L.J."/>
            <person name="van de Weg E."/>
            <person name="Wang J.Y."/>
            <person name="Gao Z.S."/>
        </authorList>
    </citation>
    <scope>NUCLEOTIDE SEQUENCE [LARGE SCALE GENOMIC DNA]</scope>
    <source>
        <tissue evidence="2">Leaves</tissue>
    </source>
</reference>
<evidence type="ECO:0000259" key="1">
    <source>
        <dbReference type="SMART" id="SM01037"/>
    </source>
</evidence>